<keyword evidence="4" id="KW-1185">Reference proteome</keyword>
<dbReference type="Gene3D" id="3.40.50.2000">
    <property type="entry name" value="Glycogen Phosphorylase B"/>
    <property type="match status" value="2"/>
</dbReference>
<evidence type="ECO:0000313" key="3">
    <source>
        <dbReference type="EMBL" id="QHO70058.1"/>
    </source>
</evidence>
<accession>A0A7L5AHK9</accession>
<dbReference type="EMBL" id="CP017146">
    <property type="protein sequence ID" value="QHO70058.1"/>
    <property type="molecule type" value="Genomic_DNA"/>
</dbReference>
<evidence type="ECO:0000256" key="1">
    <source>
        <dbReference type="ARBA" id="ARBA00022679"/>
    </source>
</evidence>
<dbReference type="GO" id="GO:0016757">
    <property type="term" value="F:glycosyltransferase activity"/>
    <property type="evidence" value="ECO:0007669"/>
    <property type="project" value="UniProtKB-KW"/>
</dbReference>
<dbReference type="AlphaFoldDB" id="A0A7L5AHK9"/>
<evidence type="ECO:0000259" key="2">
    <source>
        <dbReference type="Pfam" id="PF00534"/>
    </source>
</evidence>
<dbReference type="InterPro" id="IPR001296">
    <property type="entry name" value="Glyco_trans_1"/>
</dbReference>
<gene>
    <name evidence="3" type="ORF">BHD05_10795</name>
</gene>
<dbReference type="KEGG" id="mant:BHD05_10795"/>
<feature type="domain" description="Glycosyl transferase family 1" evidence="2">
    <location>
        <begin position="180"/>
        <end position="313"/>
    </location>
</feature>
<proteinExistence type="predicted"/>
<keyword evidence="1 3" id="KW-0808">Transferase</keyword>
<dbReference type="SUPFAM" id="SSF53756">
    <property type="entry name" value="UDP-Glycosyltransferase/glycogen phosphorylase"/>
    <property type="match status" value="1"/>
</dbReference>
<name>A0A7L5AHK9_9MICO</name>
<reference evidence="3 4" key="1">
    <citation type="submission" date="2016-09" db="EMBL/GenBank/DDBJ databases">
        <title>Complete genome sequence of microbes from the polar regions.</title>
        <authorList>
            <person name="Liao L."/>
            <person name="Chen B."/>
        </authorList>
    </citation>
    <scope>NUCLEOTIDE SEQUENCE [LARGE SCALE GENOMIC DNA]</scope>
    <source>
        <strain evidence="3 4">ZS314</strain>
    </source>
</reference>
<dbReference type="Pfam" id="PF00534">
    <property type="entry name" value="Glycos_transf_1"/>
    <property type="match status" value="1"/>
</dbReference>
<organism evidence="3 4">
    <name type="scientific">Marisediminicola antarctica</name>
    <dbReference type="NCBI Taxonomy" id="674079"/>
    <lineage>
        <taxon>Bacteria</taxon>
        <taxon>Bacillati</taxon>
        <taxon>Actinomycetota</taxon>
        <taxon>Actinomycetes</taxon>
        <taxon>Micrococcales</taxon>
        <taxon>Microbacteriaceae</taxon>
        <taxon>Marisediminicola</taxon>
    </lineage>
</organism>
<dbReference type="Proteomes" id="UP000464507">
    <property type="component" value="Chromosome"/>
</dbReference>
<keyword evidence="3" id="KW-0328">Glycosyltransferase</keyword>
<dbReference type="PANTHER" id="PTHR46401:SF2">
    <property type="entry name" value="GLYCOSYLTRANSFERASE WBBK-RELATED"/>
    <property type="match status" value="1"/>
</dbReference>
<sequence length="374" mass="42665">MKVLFDCRYIRLTRHDGISRYTAGLVGAFAKLHPVTMMIHDERQLTMLPDLPWVMIPRAQSPLEPWVALWINRFKPDVVFSPMQTVGSAHRRFRLILTLHDMVFYQTRTPPRDFSLMVRTIWWGFHFTYLPQRMALNRGEAVVTGSNTCKGLMTDARLTKRPITSIRPGVDQLSLPPRQYDDTKTLVYMGTFMPNKNVETLVRGMAFLPGYTLHLLSRVSDEARERLGALAPAGSVVFENGVSDERYLELLRVSTAMVSACFDEGFGIPLIEALAAGTPLVISDIPVFREVGGPAAIYFDPHNARAFAEAVTAVDQPDRWNELTALAIAQSEVFSWGESARRLLKLIETLPPRNRKWWKPWGWRASPRIRRRTR</sequence>
<evidence type="ECO:0000313" key="4">
    <source>
        <dbReference type="Proteomes" id="UP000464507"/>
    </source>
</evidence>
<dbReference type="CDD" id="cd03809">
    <property type="entry name" value="GT4_MtfB-like"/>
    <property type="match status" value="1"/>
</dbReference>
<dbReference type="PANTHER" id="PTHR46401">
    <property type="entry name" value="GLYCOSYLTRANSFERASE WBBK-RELATED"/>
    <property type="match status" value="1"/>
</dbReference>
<dbReference type="RefSeq" id="WP_161886439.1">
    <property type="nucleotide sequence ID" value="NZ_CP017146.1"/>
</dbReference>
<dbReference type="OrthoDB" id="9801609at2"/>
<protein>
    <submittedName>
        <fullName evidence="3">Mannosyltransferase</fullName>
    </submittedName>
</protein>